<evidence type="ECO:0008006" key="6">
    <source>
        <dbReference type="Google" id="ProtNLM"/>
    </source>
</evidence>
<dbReference type="PANTHER" id="PTHR30273:SF2">
    <property type="entry name" value="PROTEIN FECR"/>
    <property type="match status" value="1"/>
</dbReference>
<dbReference type="Proteomes" id="UP000199577">
    <property type="component" value="Unassembled WGS sequence"/>
</dbReference>
<evidence type="ECO:0000313" key="4">
    <source>
        <dbReference type="EMBL" id="SFC54824.1"/>
    </source>
</evidence>
<evidence type="ECO:0000259" key="3">
    <source>
        <dbReference type="Pfam" id="PF16344"/>
    </source>
</evidence>
<organism evidence="4 5">
    <name type="scientific">Parapedobacter composti</name>
    <dbReference type="NCBI Taxonomy" id="623281"/>
    <lineage>
        <taxon>Bacteria</taxon>
        <taxon>Pseudomonadati</taxon>
        <taxon>Bacteroidota</taxon>
        <taxon>Sphingobacteriia</taxon>
        <taxon>Sphingobacteriales</taxon>
        <taxon>Sphingobacteriaceae</taxon>
        <taxon>Parapedobacter</taxon>
    </lineage>
</organism>
<feature type="transmembrane region" description="Helical" evidence="1">
    <location>
        <begin position="86"/>
        <end position="106"/>
    </location>
</feature>
<dbReference type="OrthoDB" id="649666at2"/>
<keyword evidence="1" id="KW-0812">Transmembrane</keyword>
<feature type="domain" description="FecR protein" evidence="2">
    <location>
        <begin position="176"/>
        <end position="274"/>
    </location>
</feature>
<dbReference type="Pfam" id="PF16344">
    <property type="entry name" value="FecR_C"/>
    <property type="match status" value="1"/>
</dbReference>
<feature type="domain" description="Protein FecR C-terminal" evidence="3">
    <location>
        <begin position="318"/>
        <end position="378"/>
    </location>
</feature>
<accession>A0A1I1K1V4</accession>
<evidence type="ECO:0000256" key="1">
    <source>
        <dbReference type="SAM" id="Phobius"/>
    </source>
</evidence>
<dbReference type="InterPro" id="IPR032508">
    <property type="entry name" value="FecR_C"/>
</dbReference>
<dbReference type="InterPro" id="IPR006860">
    <property type="entry name" value="FecR"/>
</dbReference>
<keyword evidence="5" id="KW-1185">Reference proteome</keyword>
<dbReference type="Pfam" id="PF04773">
    <property type="entry name" value="FecR"/>
    <property type="match status" value="1"/>
</dbReference>
<sequence>MERFDYLFQRYVQKTATPAERLEFQSRIQSGHYDTRLKELLAHYFQHFTPNEEWDTLPDPPLGTFLSIISDGPERAVGRRWTRGRVIASIAAVILAVIAVALYIGMSHQPEEQTVDASRIKPGSNHAVLELADGTVIDLSSQHEGVILSDTGLFYNDGTPLITGIPKNNNTAHTAKLSTPKGGQYRLTLPDGTTVWLNAASSLTYPSQFEKTERVVELTGEAYFEVAKPVSAEPWPFVVETADQRLKVLGTKFNVSAYPSDGYTKTILQEGTVEITPNFGSPQQLIPNQQAVVFSGNNQIHVNSVDAGDAIAWINGLFYFDNTDIEEVLQIIGRWYNVEVLAGDLPEKKLDGILPRDVNLSDLMTMISETCNIEFKLTEQVDKQLKTRRIYMSY</sequence>
<name>A0A1I1K1V4_9SPHI</name>
<dbReference type="AlphaFoldDB" id="A0A1I1K1V4"/>
<protein>
    <recommendedName>
        <fullName evidence="6">FecR protein</fullName>
    </recommendedName>
</protein>
<dbReference type="RefSeq" id="WP_090974256.1">
    <property type="nucleotide sequence ID" value="NZ_FOLL01000014.1"/>
</dbReference>
<dbReference type="FunFam" id="2.60.120.1440:FF:000001">
    <property type="entry name" value="Putative anti-sigma factor"/>
    <property type="match status" value="1"/>
</dbReference>
<evidence type="ECO:0000259" key="2">
    <source>
        <dbReference type="Pfam" id="PF04773"/>
    </source>
</evidence>
<gene>
    <name evidence="4" type="ORF">SAMN05421747_11445</name>
</gene>
<reference evidence="4 5" key="1">
    <citation type="submission" date="2016-10" db="EMBL/GenBank/DDBJ databases">
        <authorList>
            <person name="de Groot N.N."/>
        </authorList>
    </citation>
    <scope>NUCLEOTIDE SEQUENCE [LARGE SCALE GENOMIC DNA]</scope>
    <source>
        <strain evidence="4 5">DSM 22900</strain>
    </source>
</reference>
<keyword evidence="1" id="KW-1133">Transmembrane helix</keyword>
<keyword evidence="1" id="KW-0472">Membrane</keyword>
<proteinExistence type="predicted"/>
<dbReference type="PANTHER" id="PTHR30273">
    <property type="entry name" value="PERIPLASMIC SIGNAL SENSOR AND SIGMA FACTOR ACTIVATOR FECR-RELATED"/>
    <property type="match status" value="1"/>
</dbReference>
<dbReference type="Gene3D" id="2.60.120.1440">
    <property type="match status" value="1"/>
</dbReference>
<dbReference type="EMBL" id="FOLL01000014">
    <property type="protein sequence ID" value="SFC54824.1"/>
    <property type="molecule type" value="Genomic_DNA"/>
</dbReference>
<dbReference type="Gene3D" id="3.55.50.30">
    <property type="match status" value="1"/>
</dbReference>
<dbReference type="STRING" id="623281.SAMN05421747_11445"/>
<dbReference type="GO" id="GO:0016989">
    <property type="term" value="F:sigma factor antagonist activity"/>
    <property type="evidence" value="ECO:0007669"/>
    <property type="project" value="TreeGrafter"/>
</dbReference>
<dbReference type="InterPro" id="IPR012373">
    <property type="entry name" value="Ferrdict_sens_TM"/>
</dbReference>
<evidence type="ECO:0000313" key="5">
    <source>
        <dbReference type="Proteomes" id="UP000199577"/>
    </source>
</evidence>